<keyword evidence="3" id="KW-1003">Cell membrane</keyword>
<evidence type="ECO:0000259" key="10">
    <source>
        <dbReference type="PROSITE" id="PS50893"/>
    </source>
</evidence>
<dbReference type="PROSITE" id="PS00211">
    <property type="entry name" value="ABC_TRANSPORTER_1"/>
    <property type="match status" value="1"/>
</dbReference>
<accession>A0A934SVD9</accession>
<feature type="domain" description="ABC transmembrane type-1" evidence="11">
    <location>
        <begin position="37"/>
        <end position="321"/>
    </location>
</feature>
<dbReference type="InterPro" id="IPR036640">
    <property type="entry name" value="ABC1_TM_sf"/>
</dbReference>
<proteinExistence type="predicted"/>
<evidence type="ECO:0000256" key="5">
    <source>
        <dbReference type="ARBA" id="ARBA00022741"/>
    </source>
</evidence>
<keyword evidence="13" id="KW-1185">Reference proteome</keyword>
<dbReference type="Gene3D" id="3.40.50.300">
    <property type="entry name" value="P-loop containing nucleotide triphosphate hydrolases"/>
    <property type="match status" value="1"/>
</dbReference>
<dbReference type="InterPro" id="IPR027417">
    <property type="entry name" value="P-loop_NTPase"/>
</dbReference>
<feature type="transmembrane region" description="Helical" evidence="9">
    <location>
        <begin position="145"/>
        <end position="170"/>
    </location>
</feature>
<feature type="transmembrane region" description="Helical" evidence="9">
    <location>
        <begin position="176"/>
        <end position="196"/>
    </location>
</feature>
<evidence type="ECO:0000256" key="1">
    <source>
        <dbReference type="ARBA" id="ARBA00004651"/>
    </source>
</evidence>
<dbReference type="CDD" id="cd18582">
    <property type="entry name" value="ABC_6TM_ATM1_ABCB7"/>
    <property type="match status" value="1"/>
</dbReference>
<dbReference type="GO" id="GO:0006879">
    <property type="term" value="P:intracellular iron ion homeostasis"/>
    <property type="evidence" value="ECO:0007669"/>
    <property type="project" value="TreeGrafter"/>
</dbReference>
<comment type="caution">
    <text evidence="12">The sequence shown here is derived from an EMBL/GenBank/DDBJ whole genome shotgun (WGS) entry which is preliminary data.</text>
</comment>
<dbReference type="Pfam" id="PF00005">
    <property type="entry name" value="ABC_tran"/>
    <property type="match status" value="1"/>
</dbReference>
<dbReference type="GO" id="GO:0016887">
    <property type="term" value="F:ATP hydrolysis activity"/>
    <property type="evidence" value="ECO:0007669"/>
    <property type="project" value="InterPro"/>
</dbReference>
<evidence type="ECO:0000256" key="2">
    <source>
        <dbReference type="ARBA" id="ARBA00022448"/>
    </source>
</evidence>
<dbReference type="InterPro" id="IPR003593">
    <property type="entry name" value="AAA+_ATPase"/>
</dbReference>
<reference evidence="12" key="1">
    <citation type="submission" date="2021-01" db="EMBL/GenBank/DDBJ databases">
        <title>Genome sequence of strain Noviherbaspirillum sp. DKR-6.</title>
        <authorList>
            <person name="Chaudhary D.K."/>
        </authorList>
    </citation>
    <scope>NUCLEOTIDE SEQUENCE</scope>
    <source>
        <strain evidence="12">DKR-6</strain>
    </source>
</reference>
<dbReference type="EMBL" id="JAEPBG010000007">
    <property type="protein sequence ID" value="MBK4736294.1"/>
    <property type="molecule type" value="Genomic_DNA"/>
</dbReference>
<comment type="subcellular location">
    <subcellularLocation>
        <location evidence="1">Cell membrane</location>
        <topology evidence="1">Multi-pass membrane protein</topology>
    </subcellularLocation>
</comment>
<feature type="domain" description="ABC transporter" evidence="10">
    <location>
        <begin position="356"/>
        <end position="590"/>
    </location>
</feature>
<feature type="transmembrane region" description="Helical" evidence="9">
    <location>
        <begin position="296"/>
        <end position="316"/>
    </location>
</feature>
<dbReference type="GO" id="GO:0005524">
    <property type="term" value="F:ATP binding"/>
    <property type="evidence" value="ECO:0007669"/>
    <property type="project" value="UniProtKB-KW"/>
</dbReference>
<dbReference type="GO" id="GO:0140359">
    <property type="term" value="F:ABC-type transporter activity"/>
    <property type="evidence" value="ECO:0007669"/>
    <property type="project" value="InterPro"/>
</dbReference>
<evidence type="ECO:0000259" key="11">
    <source>
        <dbReference type="PROSITE" id="PS50929"/>
    </source>
</evidence>
<feature type="transmembrane region" description="Helical" evidence="9">
    <location>
        <begin position="36"/>
        <end position="57"/>
    </location>
</feature>
<dbReference type="RefSeq" id="WP_200593616.1">
    <property type="nucleotide sequence ID" value="NZ_JAEPBG010000007.1"/>
</dbReference>
<dbReference type="PANTHER" id="PTHR24221:SF402">
    <property type="entry name" value="IRON-SULFUR CLUSTERS TRANSPORTER ABCB7, MITOCHONDRIAL"/>
    <property type="match status" value="1"/>
</dbReference>
<evidence type="ECO:0000313" key="12">
    <source>
        <dbReference type="EMBL" id="MBK4736294.1"/>
    </source>
</evidence>
<evidence type="ECO:0000256" key="3">
    <source>
        <dbReference type="ARBA" id="ARBA00022475"/>
    </source>
</evidence>
<dbReference type="SUPFAM" id="SSF52540">
    <property type="entry name" value="P-loop containing nucleoside triphosphate hydrolases"/>
    <property type="match status" value="1"/>
</dbReference>
<dbReference type="SUPFAM" id="SSF90123">
    <property type="entry name" value="ABC transporter transmembrane region"/>
    <property type="match status" value="1"/>
</dbReference>
<organism evidence="12 13">
    <name type="scientific">Noviherbaspirillum pedocola</name>
    <dbReference type="NCBI Taxonomy" id="2801341"/>
    <lineage>
        <taxon>Bacteria</taxon>
        <taxon>Pseudomonadati</taxon>
        <taxon>Pseudomonadota</taxon>
        <taxon>Betaproteobacteria</taxon>
        <taxon>Burkholderiales</taxon>
        <taxon>Oxalobacteraceae</taxon>
        <taxon>Noviherbaspirillum</taxon>
    </lineage>
</organism>
<dbReference type="PROSITE" id="PS50893">
    <property type="entry name" value="ABC_TRANSPORTER_2"/>
    <property type="match status" value="1"/>
</dbReference>
<dbReference type="InterPro" id="IPR017871">
    <property type="entry name" value="ABC_transporter-like_CS"/>
</dbReference>
<evidence type="ECO:0000256" key="7">
    <source>
        <dbReference type="ARBA" id="ARBA00022989"/>
    </source>
</evidence>
<dbReference type="PANTHER" id="PTHR24221">
    <property type="entry name" value="ATP-BINDING CASSETTE SUB-FAMILY B"/>
    <property type="match status" value="1"/>
</dbReference>
<dbReference type="AlphaFoldDB" id="A0A934SVD9"/>
<dbReference type="GO" id="GO:0005886">
    <property type="term" value="C:plasma membrane"/>
    <property type="evidence" value="ECO:0007669"/>
    <property type="project" value="UniProtKB-SubCell"/>
</dbReference>
<dbReference type="FunFam" id="3.40.50.300:FF:000287">
    <property type="entry name" value="Multidrug ABC transporter ATP-binding protein"/>
    <property type="match status" value="1"/>
</dbReference>
<dbReference type="PROSITE" id="PS50929">
    <property type="entry name" value="ABC_TM1F"/>
    <property type="match status" value="1"/>
</dbReference>
<keyword evidence="6 12" id="KW-0067">ATP-binding</keyword>
<keyword evidence="5" id="KW-0547">Nucleotide-binding</keyword>
<name>A0A934SVD9_9BURK</name>
<sequence>MTESDSPHPAAAHPPPQGDGIFSHLLRVISPYRGRIVAAMAFLILAKVANVVVPLVLKRIIDALSQPQLITHLPIYLLAGYALLRFASTLFNELRDLVFSRVTQRTVSIFAENTFVHLHRLGARFHASRHMGGLLPDIDRGTAGIAFLLGVGLFTIVPTLIEIGLVLAIMLTRYSAWYSGILGLTFLLYSGFTLSFTARRAMHQRRVNRLDSNAKSMLADSLINYDTVKFFTNEALEASRFRKIMGQWTEAAVGNQRALFSLHVGQSGVIALGVGAIMLMAGQAVKNGAMTVGDLVLINAYVLQVCLPLNALGFVYREARDAWVNAERLLTLLNEKPEIDEPADLPALAAPVHGEVVFEHVSFGYEPGRTVLHDVSFRIAPGKTLAVVGGSGSGKSTLARLLLRMYEPSEGRILVDGQPIDAVSSHSLRAAIGVVPQDTVLFNATLGYNIAYGRIGAQREEIVGAAKAAQLDALINSLPQGYDTPVGERGVKLSGGERQRLAVARAVLKNPPILIFDEATSALDSQSEQAIQQELDRLATNRTVLTIAHRLSTIANADEIMVLRHGRVVERGTHLQLLANHGAYARLWSLQQRAESRL</sequence>
<dbReference type="InterPro" id="IPR011527">
    <property type="entry name" value="ABC1_TM_dom"/>
</dbReference>
<dbReference type="SMART" id="SM00382">
    <property type="entry name" value="AAA"/>
    <property type="match status" value="1"/>
</dbReference>
<keyword evidence="4 9" id="KW-0812">Transmembrane</keyword>
<evidence type="ECO:0000256" key="9">
    <source>
        <dbReference type="SAM" id="Phobius"/>
    </source>
</evidence>
<dbReference type="InterPro" id="IPR039421">
    <property type="entry name" value="Type_1_exporter"/>
</dbReference>
<keyword evidence="8 9" id="KW-0472">Membrane</keyword>
<dbReference type="Pfam" id="PF00664">
    <property type="entry name" value="ABC_membrane"/>
    <property type="match status" value="1"/>
</dbReference>
<protein>
    <submittedName>
        <fullName evidence="12">ABC transporter ATP-binding protein/permease</fullName>
    </submittedName>
</protein>
<evidence type="ECO:0000256" key="6">
    <source>
        <dbReference type="ARBA" id="ARBA00022840"/>
    </source>
</evidence>
<evidence type="ECO:0000256" key="8">
    <source>
        <dbReference type="ARBA" id="ARBA00023136"/>
    </source>
</evidence>
<feature type="transmembrane region" description="Helical" evidence="9">
    <location>
        <begin position="264"/>
        <end position="284"/>
    </location>
</feature>
<dbReference type="InterPro" id="IPR003439">
    <property type="entry name" value="ABC_transporter-like_ATP-bd"/>
</dbReference>
<dbReference type="Gene3D" id="1.20.1560.10">
    <property type="entry name" value="ABC transporter type 1, transmembrane domain"/>
    <property type="match status" value="1"/>
</dbReference>
<evidence type="ECO:0000256" key="4">
    <source>
        <dbReference type="ARBA" id="ARBA00022692"/>
    </source>
</evidence>
<dbReference type="Proteomes" id="UP000622890">
    <property type="component" value="Unassembled WGS sequence"/>
</dbReference>
<gene>
    <name evidence="12" type="ORF">JJB74_16850</name>
</gene>
<evidence type="ECO:0000313" key="13">
    <source>
        <dbReference type="Proteomes" id="UP000622890"/>
    </source>
</evidence>
<keyword evidence="2" id="KW-0813">Transport</keyword>
<keyword evidence="7 9" id="KW-1133">Transmembrane helix</keyword>